<comment type="caution">
    <text evidence="2">The sequence shown here is derived from an EMBL/GenBank/DDBJ whole genome shotgun (WGS) entry which is preliminary data.</text>
</comment>
<feature type="domain" description="PIN" evidence="1">
    <location>
        <begin position="1"/>
        <end position="113"/>
    </location>
</feature>
<gene>
    <name evidence="2" type="ORF">SAMN05444368_1950</name>
</gene>
<name>A0ABY1JFI0_9BACT</name>
<dbReference type="Proteomes" id="UP000185093">
    <property type="component" value="Unassembled WGS sequence"/>
</dbReference>
<dbReference type="Gene3D" id="3.40.50.1010">
    <property type="entry name" value="5'-nuclease"/>
    <property type="match status" value="1"/>
</dbReference>
<dbReference type="SMART" id="SM00670">
    <property type="entry name" value="PINc"/>
    <property type="match status" value="1"/>
</dbReference>
<evidence type="ECO:0000313" key="3">
    <source>
        <dbReference type="Proteomes" id="UP000185093"/>
    </source>
</evidence>
<dbReference type="NCBIfam" id="TIGR00305">
    <property type="entry name" value="putative toxin-antitoxin system toxin component, PIN family"/>
    <property type="match status" value="1"/>
</dbReference>
<dbReference type="CDD" id="cd09854">
    <property type="entry name" value="PIN_VapC-like"/>
    <property type="match status" value="1"/>
</dbReference>
<dbReference type="InterPro" id="IPR002716">
    <property type="entry name" value="PIN_dom"/>
</dbReference>
<sequence length="133" mass="15637">MRIMLDTNVLVSLLLFPNPQMNEMMENIFAEHQLVLSSFIVDELKEVIKRKFPSKIKVVEELLMKMSYEYVYTPDEIDETLFEIRDANDYPVLYTAIVEDVDIFITGDKDFTCIKVDKPEILTPADFRSKYLQ</sequence>
<protein>
    <submittedName>
        <fullName evidence="2">Toxin-antitoxin system toxin component, PIN family</fullName>
    </submittedName>
</protein>
<reference evidence="2 3" key="1">
    <citation type="submission" date="2016-11" db="EMBL/GenBank/DDBJ databases">
        <authorList>
            <person name="Varghese N."/>
            <person name="Submissions S."/>
        </authorList>
    </citation>
    <scope>NUCLEOTIDE SEQUENCE [LARGE SCALE GENOMIC DNA]</scope>
    <source>
        <strain evidence="2 3">DSM 20664</strain>
    </source>
</reference>
<proteinExistence type="predicted"/>
<dbReference type="Pfam" id="PF13470">
    <property type="entry name" value="PIN_3"/>
    <property type="match status" value="1"/>
</dbReference>
<dbReference type="PANTHER" id="PTHR34610:SF3">
    <property type="entry name" value="SSL7007 PROTEIN"/>
    <property type="match status" value="1"/>
</dbReference>
<dbReference type="InterPro" id="IPR002850">
    <property type="entry name" value="PIN_toxin-like"/>
</dbReference>
<evidence type="ECO:0000313" key="2">
    <source>
        <dbReference type="EMBL" id="SIN79052.1"/>
    </source>
</evidence>
<dbReference type="SUPFAM" id="SSF88723">
    <property type="entry name" value="PIN domain-like"/>
    <property type="match status" value="1"/>
</dbReference>
<dbReference type="EMBL" id="FSQZ01000001">
    <property type="protein sequence ID" value="SIN79052.1"/>
    <property type="molecule type" value="Genomic_DNA"/>
</dbReference>
<dbReference type="InterPro" id="IPR029060">
    <property type="entry name" value="PIN-like_dom_sf"/>
</dbReference>
<keyword evidence="3" id="KW-1185">Reference proteome</keyword>
<dbReference type="RefSeq" id="WP_074200076.1">
    <property type="nucleotide sequence ID" value="NZ_FSQZ01000001.1"/>
</dbReference>
<dbReference type="PANTHER" id="PTHR34610">
    <property type="entry name" value="SSL7007 PROTEIN"/>
    <property type="match status" value="1"/>
</dbReference>
<accession>A0ABY1JFI0</accession>
<organism evidence="2 3">
    <name type="scientific">Acetomicrobium flavidum</name>
    <dbReference type="NCBI Taxonomy" id="49896"/>
    <lineage>
        <taxon>Bacteria</taxon>
        <taxon>Thermotogati</taxon>
        <taxon>Synergistota</taxon>
        <taxon>Synergistia</taxon>
        <taxon>Synergistales</taxon>
        <taxon>Acetomicrobiaceae</taxon>
        <taxon>Acetomicrobium</taxon>
    </lineage>
</organism>
<evidence type="ECO:0000259" key="1">
    <source>
        <dbReference type="SMART" id="SM00670"/>
    </source>
</evidence>